<evidence type="ECO:0000256" key="1">
    <source>
        <dbReference type="ARBA" id="ARBA00022801"/>
    </source>
</evidence>
<keyword evidence="2" id="KW-0442">Lipid degradation</keyword>
<gene>
    <name evidence="6" type="ORF">M4V62_16155</name>
</gene>
<dbReference type="GO" id="GO:0016787">
    <property type="term" value="F:hydrolase activity"/>
    <property type="evidence" value="ECO:0007669"/>
    <property type="project" value="UniProtKB-KW"/>
</dbReference>
<dbReference type="Proteomes" id="UP000829992">
    <property type="component" value="Chromosome"/>
</dbReference>
<feature type="region of interest" description="Disordered" evidence="4">
    <location>
        <begin position="1"/>
        <end position="20"/>
    </location>
</feature>
<dbReference type="Pfam" id="PF03403">
    <property type="entry name" value="PAF-AH_p_II"/>
    <property type="match status" value="1"/>
</dbReference>
<keyword evidence="7" id="KW-1185">Reference proteome</keyword>
<dbReference type="SUPFAM" id="SSF53474">
    <property type="entry name" value="alpha/beta-Hydrolases"/>
    <property type="match status" value="1"/>
</dbReference>
<dbReference type="Gene3D" id="3.40.50.1820">
    <property type="entry name" value="alpha/beta hydrolase"/>
    <property type="match status" value="1"/>
</dbReference>
<feature type="chain" id="PRO_5046682404" evidence="5">
    <location>
        <begin position="51"/>
        <end position="427"/>
    </location>
</feature>
<organism evidence="6 7">
    <name type="scientific">Streptomyces durmitorensis</name>
    <dbReference type="NCBI Taxonomy" id="319947"/>
    <lineage>
        <taxon>Bacteria</taxon>
        <taxon>Bacillati</taxon>
        <taxon>Actinomycetota</taxon>
        <taxon>Actinomycetes</taxon>
        <taxon>Kitasatosporales</taxon>
        <taxon>Streptomycetaceae</taxon>
        <taxon>Streptomyces</taxon>
    </lineage>
</organism>
<protein>
    <submittedName>
        <fullName evidence="6">Hydrolase</fullName>
    </submittedName>
</protein>
<dbReference type="RefSeq" id="WP_249587964.1">
    <property type="nucleotide sequence ID" value="NZ_BAAAQL010000036.1"/>
</dbReference>
<accession>A0ABY4PRP5</accession>
<dbReference type="InterPro" id="IPR006311">
    <property type="entry name" value="TAT_signal"/>
</dbReference>
<evidence type="ECO:0000256" key="2">
    <source>
        <dbReference type="ARBA" id="ARBA00022963"/>
    </source>
</evidence>
<keyword evidence="5" id="KW-0732">Signal</keyword>
<dbReference type="InterPro" id="IPR029058">
    <property type="entry name" value="AB_hydrolase_fold"/>
</dbReference>
<name>A0ABY4PRP5_9ACTN</name>
<reference evidence="6 7" key="1">
    <citation type="submission" date="2022-05" db="EMBL/GenBank/DDBJ databases">
        <authorList>
            <person name="Zhou X."/>
            <person name="Li K."/>
            <person name="Man Y."/>
        </authorList>
    </citation>
    <scope>NUCLEOTIDE SEQUENCE [LARGE SCALE GENOMIC DNA]</scope>
    <source>
        <strain evidence="6 7">MS405</strain>
    </source>
</reference>
<dbReference type="PROSITE" id="PS51318">
    <property type="entry name" value="TAT"/>
    <property type="match status" value="1"/>
</dbReference>
<dbReference type="EMBL" id="CP097289">
    <property type="protein sequence ID" value="UQT56507.1"/>
    <property type="molecule type" value="Genomic_DNA"/>
</dbReference>
<feature type="signal peptide" evidence="5">
    <location>
        <begin position="1"/>
        <end position="50"/>
    </location>
</feature>
<sequence length="427" mass="45779">MNSPSGSPSDSSSAVARPAPRSALTRRSVLGLAAAGLAATLLSAPAPAQARPMGIEAKLPGPTGPHRIGTVSTRIVDTSRHDPWVKSVPYRELMISVWYPAAGRPGGTEHRLAPYMAPGAAARWNAMAPHGIPKDAIDFAAIRTHAREGAPADTSDGRRPVLLYASGANDPRTWGTSAVEELASHGYVVVTIDHTYEAPGVQFPDGSVKDDAPLLKALEEAGQKDEVPALLKKVLDVRVADSKFVLDRLGSLPNGLSKVVDRKRVGMFGQSAGGIAAAETMYEDSRVKAGMNMDGTLENNPEPKGTNLTPVAQHGLTRPFLLMGREGNDRTTEPSWREFWSHTTGWKRNLTLRGSVHQTYTDLAALLPQAGVDGKVIKEHIGTVEPDRAVAAERAYATSFFDRWLRGRNDHLLDGPSGRYPEVEFAG</sequence>
<evidence type="ECO:0000256" key="5">
    <source>
        <dbReference type="SAM" id="SignalP"/>
    </source>
</evidence>
<evidence type="ECO:0000256" key="4">
    <source>
        <dbReference type="SAM" id="MobiDB-lite"/>
    </source>
</evidence>
<dbReference type="PANTHER" id="PTHR10272:SF0">
    <property type="entry name" value="PLATELET-ACTIVATING FACTOR ACETYLHYDROLASE"/>
    <property type="match status" value="1"/>
</dbReference>
<dbReference type="PANTHER" id="PTHR10272">
    <property type="entry name" value="PLATELET-ACTIVATING FACTOR ACETYLHYDROLASE"/>
    <property type="match status" value="1"/>
</dbReference>
<evidence type="ECO:0000256" key="3">
    <source>
        <dbReference type="ARBA" id="ARBA00023098"/>
    </source>
</evidence>
<keyword evidence="1 6" id="KW-0378">Hydrolase</keyword>
<evidence type="ECO:0000313" key="6">
    <source>
        <dbReference type="EMBL" id="UQT56507.1"/>
    </source>
</evidence>
<proteinExistence type="predicted"/>
<keyword evidence="3" id="KW-0443">Lipid metabolism</keyword>
<evidence type="ECO:0000313" key="7">
    <source>
        <dbReference type="Proteomes" id="UP000829992"/>
    </source>
</evidence>